<name>A0A5C5YHR7_9BACT</name>
<evidence type="ECO:0000313" key="1">
    <source>
        <dbReference type="EMBL" id="TWT73182.1"/>
    </source>
</evidence>
<reference evidence="1 2" key="1">
    <citation type="submission" date="2019-02" db="EMBL/GenBank/DDBJ databases">
        <title>Deep-cultivation of Planctomycetes and their phenomic and genomic characterization uncovers novel biology.</title>
        <authorList>
            <person name="Wiegand S."/>
            <person name="Jogler M."/>
            <person name="Boedeker C."/>
            <person name="Pinto D."/>
            <person name="Vollmers J."/>
            <person name="Rivas-Marin E."/>
            <person name="Kohn T."/>
            <person name="Peeters S.H."/>
            <person name="Heuer A."/>
            <person name="Rast P."/>
            <person name="Oberbeckmann S."/>
            <person name="Bunk B."/>
            <person name="Jeske O."/>
            <person name="Meyerdierks A."/>
            <person name="Storesund J.E."/>
            <person name="Kallscheuer N."/>
            <person name="Luecker S."/>
            <person name="Lage O.M."/>
            <person name="Pohl T."/>
            <person name="Merkel B.J."/>
            <person name="Hornburger P."/>
            <person name="Mueller R.-W."/>
            <person name="Bruemmer F."/>
            <person name="Labrenz M."/>
            <person name="Spormann A.M."/>
            <person name="Op Den Camp H."/>
            <person name="Overmann J."/>
            <person name="Amann R."/>
            <person name="Jetten M.S.M."/>
            <person name="Mascher T."/>
            <person name="Medema M.H."/>
            <person name="Devos D.P."/>
            <person name="Kaster A.-K."/>
            <person name="Ovreas L."/>
            <person name="Rohde M."/>
            <person name="Galperin M.Y."/>
            <person name="Jogler C."/>
        </authorList>
    </citation>
    <scope>NUCLEOTIDE SEQUENCE [LARGE SCALE GENOMIC DNA]</scope>
    <source>
        <strain evidence="1 2">CA85</strain>
    </source>
</reference>
<keyword evidence="2" id="KW-1185">Reference proteome</keyword>
<organism evidence="1 2">
    <name type="scientific">Allorhodopirellula solitaria</name>
    <dbReference type="NCBI Taxonomy" id="2527987"/>
    <lineage>
        <taxon>Bacteria</taxon>
        <taxon>Pseudomonadati</taxon>
        <taxon>Planctomycetota</taxon>
        <taxon>Planctomycetia</taxon>
        <taxon>Pirellulales</taxon>
        <taxon>Pirellulaceae</taxon>
        <taxon>Allorhodopirellula</taxon>
    </lineage>
</organism>
<comment type="caution">
    <text evidence="1">The sequence shown here is derived from an EMBL/GenBank/DDBJ whole genome shotgun (WGS) entry which is preliminary data.</text>
</comment>
<dbReference type="Proteomes" id="UP000318053">
    <property type="component" value="Unassembled WGS sequence"/>
</dbReference>
<sequence length="73" mass="8291">MGPTKRKPIVDRRLCPSRELSRGALRTRRPSLITSRAPSIASNACDLLDEQIEHPLDFTRQANQQISHPEMLI</sequence>
<gene>
    <name evidence="1" type="ORF">CA85_16490</name>
</gene>
<evidence type="ECO:0000313" key="2">
    <source>
        <dbReference type="Proteomes" id="UP000318053"/>
    </source>
</evidence>
<dbReference type="EMBL" id="SJPK01000003">
    <property type="protein sequence ID" value="TWT73182.1"/>
    <property type="molecule type" value="Genomic_DNA"/>
</dbReference>
<dbReference type="AlphaFoldDB" id="A0A5C5YHR7"/>
<protein>
    <submittedName>
        <fullName evidence="1">Uncharacterized protein</fullName>
    </submittedName>
</protein>
<accession>A0A5C5YHR7</accession>
<proteinExistence type="predicted"/>